<dbReference type="GO" id="GO:0003729">
    <property type="term" value="F:mRNA binding"/>
    <property type="evidence" value="ECO:0007669"/>
    <property type="project" value="TreeGrafter"/>
</dbReference>
<feature type="compositionally biased region" description="Low complexity" evidence="1">
    <location>
        <begin position="615"/>
        <end position="628"/>
    </location>
</feature>
<dbReference type="GO" id="GO:0034063">
    <property type="term" value="P:stress granule assembly"/>
    <property type="evidence" value="ECO:0007669"/>
    <property type="project" value="TreeGrafter"/>
</dbReference>
<proteinExistence type="predicted"/>
<feature type="compositionally biased region" description="Low complexity" evidence="1">
    <location>
        <begin position="484"/>
        <end position="506"/>
    </location>
</feature>
<comment type="caution">
    <text evidence="3">The sequence shown here is derived from an EMBL/GenBank/DDBJ whole genome shotgun (WGS) entry which is preliminary data.</text>
</comment>
<name>A0A8H6ZFY3_9AGAR</name>
<feature type="compositionally biased region" description="Polar residues" evidence="1">
    <location>
        <begin position="213"/>
        <end position="225"/>
    </location>
</feature>
<dbReference type="EMBL" id="JACAZH010000002">
    <property type="protein sequence ID" value="KAF7374915.1"/>
    <property type="molecule type" value="Genomic_DNA"/>
</dbReference>
<evidence type="ECO:0000313" key="3">
    <source>
        <dbReference type="EMBL" id="KAF7374915.1"/>
    </source>
</evidence>
<feature type="region of interest" description="Disordered" evidence="1">
    <location>
        <begin position="154"/>
        <end position="364"/>
    </location>
</feature>
<feature type="compositionally biased region" description="Basic and acidic residues" evidence="1">
    <location>
        <begin position="291"/>
        <end position="303"/>
    </location>
</feature>
<organism evidence="3 4">
    <name type="scientific">Mycena sanguinolenta</name>
    <dbReference type="NCBI Taxonomy" id="230812"/>
    <lineage>
        <taxon>Eukaryota</taxon>
        <taxon>Fungi</taxon>
        <taxon>Dikarya</taxon>
        <taxon>Basidiomycota</taxon>
        <taxon>Agaricomycotina</taxon>
        <taxon>Agaricomycetes</taxon>
        <taxon>Agaricomycetidae</taxon>
        <taxon>Agaricales</taxon>
        <taxon>Marasmiineae</taxon>
        <taxon>Mycenaceae</taxon>
        <taxon>Mycena</taxon>
    </lineage>
</organism>
<dbReference type="PANTHER" id="PTHR12854:SF7">
    <property type="entry name" value="ATAXIN-2 HOMOLOG"/>
    <property type="match status" value="1"/>
</dbReference>
<feature type="compositionally biased region" description="Basic and acidic residues" evidence="1">
    <location>
        <begin position="244"/>
        <end position="259"/>
    </location>
</feature>
<accession>A0A8H6ZFY3</accession>
<feature type="region of interest" description="Disordered" evidence="1">
    <location>
        <begin position="777"/>
        <end position="816"/>
    </location>
</feature>
<sequence length="863" mass="90078">MASAARQTKPARKGPPEPARSVFLFSSPNYPVNGPETVASQLGLVPVLHQLSPLQTPLQIPPRLPQRPFPPLAGTNGTNGASAQDKVLQSLAGLTGTTITLLTKTAQRYEGVIASTSGEGDTPGVTLKDVKEITNPGGPLKDQLFIASTNIDTWASGPADAKVPNGDSFRTDADISQKKPAPRERELQAWQPSADGGSGPQPSSGGGDDETFGTGSKGQWDQFNANEKLFGVKTTFDEDAYTTKLDRNAPDFKERERKAQRIANEIIGAGTNNPHIAEERNQNVDDSGANEEDKYGAVVRGKDAYVPPGARKTGGDTAPAGNVAKTDIPKLAVNGPDGTSVPSQTPSKSPSPAPSGSKPNDPVAAFSDFVTNEKQRLQQKRQALVKSDMDKRMADLVKFSQSFKARPTALLNKPIPDDLVPILAKDEEKQRAIKEKSTIDAASAQARNIGASSSSSTVPGAPRGGPSLAAKISPDSGRKPSAPPVGKAPAAPPAAKGTAAKPVTPASAAPPRVTATGKPAISMVIQSIPPFRGAKARQSSQPTTNNAAPATGAGARPPTMTASATTSVLASSGSAAAPSSPNAAANAARLNVNASSFKPNPKANAFTPGAPSPNPSASTASASVSPKPKLLPRPTPSSAHDRSRKNTAAHIKDDFNPFKHNKVVEASQVSAMWPYNGKRYTLMFPQPPHQHPQPHSPHMQPPGPVPVPAPSYEEDPAAQAAQRGYVYAYPPYAYPPQMMPPGMVPPGPPGAYMGPYMQAMPYPPGMPPPNMYASPGMGQMPPPQAYMQPPPPGTYPPPPNGAGPRPSMPPTPIPAHAHPYYHQSPQLQHAVPYPMMMQPPNGPVHPYDPSAGVPVPAPMGGHA</sequence>
<dbReference type="Pfam" id="PF06741">
    <property type="entry name" value="LsmAD"/>
    <property type="match status" value="1"/>
</dbReference>
<evidence type="ECO:0000256" key="1">
    <source>
        <dbReference type="SAM" id="MobiDB-lite"/>
    </source>
</evidence>
<dbReference type="SMART" id="SM01272">
    <property type="entry name" value="LsmAD"/>
    <property type="match status" value="1"/>
</dbReference>
<reference evidence="3" key="1">
    <citation type="submission" date="2020-05" db="EMBL/GenBank/DDBJ databases">
        <title>Mycena genomes resolve the evolution of fungal bioluminescence.</title>
        <authorList>
            <person name="Tsai I.J."/>
        </authorList>
    </citation>
    <scope>NUCLEOTIDE SEQUENCE</scope>
    <source>
        <strain evidence="3">160909Yilan</strain>
    </source>
</reference>
<feature type="compositionally biased region" description="Low complexity" evidence="1">
    <location>
        <begin position="191"/>
        <end position="203"/>
    </location>
</feature>
<evidence type="ECO:0000313" key="4">
    <source>
        <dbReference type="Proteomes" id="UP000623467"/>
    </source>
</evidence>
<feature type="compositionally biased region" description="Pro residues" evidence="1">
    <location>
        <begin position="780"/>
        <end position="813"/>
    </location>
</feature>
<dbReference type="OrthoDB" id="2275718at2759"/>
<gene>
    <name evidence="3" type="ORF">MSAN_00377600</name>
</gene>
<dbReference type="PANTHER" id="PTHR12854">
    <property type="entry name" value="ATAXIN 2-RELATED"/>
    <property type="match status" value="1"/>
</dbReference>
<dbReference type="InterPro" id="IPR045117">
    <property type="entry name" value="ATXN2-like"/>
</dbReference>
<dbReference type="Proteomes" id="UP000623467">
    <property type="component" value="Unassembled WGS sequence"/>
</dbReference>
<feature type="compositionally biased region" description="Low complexity" evidence="1">
    <location>
        <begin position="340"/>
        <end position="359"/>
    </location>
</feature>
<feature type="compositionally biased region" description="Basic and acidic residues" evidence="1">
    <location>
        <begin position="169"/>
        <end position="187"/>
    </location>
</feature>
<dbReference type="GO" id="GO:0010494">
    <property type="term" value="C:cytoplasmic stress granule"/>
    <property type="evidence" value="ECO:0007669"/>
    <property type="project" value="TreeGrafter"/>
</dbReference>
<feature type="compositionally biased region" description="Low complexity" evidence="1">
    <location>
        <begin position="542"/>
        <end position="596"/>
    </location>
</feature>
<dbReference type="InterPro" id="IPR009604">
    <property type="entry name" value="LsmAD_domain"/>
</dbReference>
<evidence type="ECO:0000259" key="2">
    <source>
        <dbReference type="SMART" id="SM01272"/>
    </source>
</evidence>
<protein>
    <submittedName>
        <fullName evidence="3">LsmAD domain-containing protein</fullName>
    </submittedName>
</protein>
<feature type="region of interest" description="Disordered" evidence="1">
    <location>
        <begin position="434"/>
        <end position="653"/>
    </location>
</feature>
<dbReference type="AlphaFoldDB" id="A0A8H6ZFY3"/>
<feature type="domain" description="LsmAD" evidence="2">
    <location>
        <begin position="230"/>
        <end position="301"/>
    </location>
</feature>
<keyword evidence="4" id="KW-1185">Reference proteome</keyword>
<feature type="region of interest" description="Disordered" evidence="1">
    <location>
        <begin position="1"/>
        <end position="20"/>
    </location>
</feature>